<keyword evidence="10" id="KW-1185">Reference proteome</keyword>
<keyword evidence="4 9" id="KW-0762">Sugar transport</keyword>
<dbReference type="Pfam" id="PF03830">
    <property type="entry name" value="PTSIIB_sorb"/>
    <property type="match status" value="1"/>
</dbReference>
<name>A0A430ALP2_9ENTE</name>
<keyword evidence="7" id="KW-0418">Kinase</keyword>
<dbReference type="PROSITE" id="PS51101">
    <property type="entry name" value="PTS_EIIB_TYPE_4"/>
    <property type="match status" value="1"/>
</dbReference>
<evidence type="ECO:0000256" key="1">
    <source>
        <dbReference type="ARBA" id="ARBA00004496"/>
    </source>
</evidence>
<dbReference type="Gene3D" id="3.40.35.10">
    <property type="entry name" value="Phosphotransferase system, sorbose subfamily IIB component"/>
    <property type="match status" value="1"/>
</dbReference>
<dbReference type="AlphaFoldDB" id="A0A430ALP2"/>
<protein>
    <submittedName>
        <fullName evidence="9">PTS sugar transporter subunit IIB</fullName>
    </submittedName>
</protein>
<evidence type="ECO:0000256" key="2">
    <source>
        <dbReference type="ARBA" id="ARBA00022448"/>
    </source>
</evidence>
<evidence type="ECO:0000256" key="4">
    <source>
        <dbReference type="ARBA" id="ARBA00022597"/>
    </source>
</evidence>
<dbReference type="OrthoDB" id="9788818at2"/>
<feature type="domain" description="PTS EIIB type-4" evidence="8">
    <location>
        <begin position="1"/>
        <end position="164"/>
    </location>
</feature>
<evidence type="ECO:0000259" key="8">
    <source>
        <dbReference type="PROSITE" id="PS51101"/>
    </source>
</evidence>
<sequence length="164" mass="18001">MGKVVLARVDARLIHGQVMTSLSKSAGANAIFVADNASAHDPFTKNIILGAGSRTGMKVRVLKEDGAVRYWNDRQYDDYNVILLTKTIETMADIIRGGVPIKELNLGGIPQKPGLTPIIKEVSISKEQLEILQDLSENYGVNVYFQAIPSSKKVTLKEAIKEFD</sequence>
<dbReference type="Proteomes" id="UP000286773">
    <property type="component" value="Unassembled WGS sequence"/>
</dbReference>
<organism evidence="9 10">
    <name type="scientific">Vagococcus acidifermentans</name>
    <dbReference type="NCBI Taxonomy" id="564710"/>
    <lineage>
        <taxon>Bacteria</taxon>
        <taxon>Bacillati</taxon>
        <taxon>Bacillota</taxon>
        <taxon>Bacilli</taxon>
        <taxon>Lactobacillales</taxon>
        <taxon>Enterococcaceae</taxon>
        <taxon>Vagococcus</taxon>
    </lineage>
</organism>
<evidence type="ECO:0000256" key="6">
    <source>
        <dbReference type="ARBA" id="ARBA00022683"/>
    </source>
</evidence>
<dbReference type="RefSeq" id="WP_126815231.1">
    <property type="nucleotide sequence ID" value="NZ_NGKC01000024.1"/>
</dbReference>
<dbReference type="InterPro" id="IPR004720">
    <property type="entry name" value="PTS_IIB_sorbose-sp"/>
</dbReference>
<dbReference type="SUPFAM" id="SSF52728">
    <property type="entry name" value="PTS IIb component"/>
    <property type="match status" value="1"/>
</dbReference>
<proteinExistence type="predicted"/>
<comment type="subcellular location">
    <subcellularLocation>
        <location evidence="1">Cytoplasm</location>
    </subcellularLocation>
</comment>
<evidence type="ECO:0000256" key="7">
    <source>
        <dbReference type="ARBA" id="ARBA00022777"/>
    </source>
</evidence>
<keyword evidence="2" id="KW-0813">Transport</keyword>
<gene>
    <name evidence="9" type="ORF">CBF27_13590</name>
</gene>
<dbReference type="InterPro" id="IPR036667">
    <property type="entry name" value="PTS_IIB_sorbose-sp_sf"/>
</dbReference>
<keyword evidence="3" id="KW-0963">Cytoplasm</keyword>
<evidence type="ECO:0000256" key="3">
    <source>
        <dbReference type="ARBA" id="ARBA00022490"/>
    </source>
</evidence>
<keyword evidence="6" id="KW-0598">Phosphotransferase system</keyword>
<accession>A0A430ALP2</accession>
<dbReference type="GO" id="GO:0016301">
    <property type="term" value="F:kinase activity"/>
    <property type="evidence" value="ECO:0007669"/>
    <property type="project" value="UniProtKB-KW"/>
</dbReference>
<reference evidence="9 10" key="1">
    <citation type="submission" date="2017-05" db="EMBL/GenBank/DDBJ databases">
        <title>Vagococcus spp. assemblies.</title>
        <authorList>
            <person name="Gulvik C.A."/>
        </authorList>
    </citation>
    <scope>NUCLEOTIDE SEQUENCE [LARGE SCALE GENOMIC DNA]</scope>
    <source>
        <strain evidence="9 10">LMG 24798</strain>
    </source>
</reference>
<dbReference type="GO" id="GO:0008982">
    <property type="term" value="F:protein-N(PI)-phosphohistidine-sugar phosphotransferase activity"/>
    <property type="evidence" value="ECO:0007669"/>
    <property type="project" value="InterPro"/>
</dbReference>
<evidence type="ECO:0000313" key="9">
    <source>
        <dbReference type="EMBL" id="RSU09042.1"/>
    </source>
</evidence>
<evidence type="ECO:0000256" key="5">
    <source>
        <dbReference type="ARBA" id="ARBA00022679"/>
    </source>
</evidence>
<keyword evidence="5" id="KW-0808">Transferase</keyword>
<comment type="caution">
    <text evidence="9">The sequence shown here is derived from an EMBL/GenBank/DDBJ whole genome shotgun (WGS) entry which is preliminary data.</text>
</comment>
<dbReference type="GO" id="GO:0005737">
    <property type="term" value="C:cytoplasm"/>
    <property type="evidence" value="ECO:0007669"/>
    <property type="project" value="UniProtKB-SubCell"/>
</dbReference>
<dbReference type="GO" id="GO:0009401">
    <property type="term" value="P:phosphoenolpyruvate-dependent sugar phosphotransferase system"/>
    <property type="evidence" value="ECO:0007669"/>
    <property type="project" value="UniProtKB-KW"/>
</dbReference>
<evidence type="ECO:0000313" key="10">
    <source>
        <dbReference type="Proteomes" id="UP000286773"/>
    </source>
</evidence>
<dbReference type="EMBL" id="NGKC01000024">
    <property type="protein sequence ID" value="RSU09042.1"/>
    <property type="molecule type" value="Genomic_DNA"/>
</dbReference>